<keyword evidence="2" id="KW-1185">Reference proteome</keyword>
<comment type="caution">
    <text evidence="1">The sequence shown here is derived from an EMBL/GenBank/DDBJ whole genome shotgun (WGS) entry which is preliminary data.</text>
</comment>
<accession>A0ACC5R5D4</accession>
<dbReference type="EMBL" id="JAENHL010000007">
    <property type="protein sequence ID" value="MBK1867798.1"/>
    <property type="molecule type" value="Genomic_DNA"/>
</dbReference>
<reference evidence="1" key="1">
    <citation type="submission" date="2021-01" db="EMBL/GenBank/DDBJ databases">
        <authorList>
            <person name="Sun Q."/>
        </authorList>
    </citation>
    <scope>NUCLEOTIDE SEQUENCE</scope>
    <source>
        <strain evidence="1">YIM B02566</strain>
    </source>
</reference>
<proteinExistence type="predicted"/>
<evidence type="ECO:0000313" key="2">
    <source>
        <dbReference type="Proteomes" id="UP000616151"/>
    </source>
</evidence>
<dbReference type="Proteomes" id="UP000616151">
    <property type="component" value="Unassembled WGS sequence"/>
</dbReference>
<keyword evidence="1" id="KW-0482">Metalloprotease</keyword>
<sequence length="250" mass="26648">MMLRSFAAAAIVLAATMSVPCVASDQRLLVLEGSWVKWGAPKWSTGATVTYGFATADVMSPSARNCATLRPLDGFEKQTGLADHRVRAEATAAFAAWSRAANLAFVEAPNATQADILIGAQGNPIGRAFTNIELESGPLASAPATERGLVASEQPREPPAKAHSVRTIRQAVICLNPRAKWKIGFDGDLDVYDLRYTFMHEIGHAIGLDHPGAAGALMGFRYDEKLKGPTRSDGDAARKLYGSPLTPATR</sequence>
<keyword evidence="1" id="KW-0378">Hydrolase</keyword>
<evidence type="ECO:0000313" key="1">
    <source>
        <dbReference type="EMBL" id="MBK1867798.1"/>
    </source>
</evidence>
<organism evidence="1 2">
    <name type="scientific">Taklimakanibacter albus</name>
    <dbReference type="NCBI Taxonomy" id="2800327"/>
    <lineage>
        <taxon>Bacteria</taxon>
        <taxon>Pseudomonadati</taxon>
        <taxon>Pseudomonadota</taxon>
        <taxon>Alphaproteobacteria</taxon>
        <taxon>Hyphomicrobiales</taxon>
        <taxon>Aestuariivirgaceae</taxon>
        <taxon>Taklimakanibacter</taxon>
    </lineage>
</organism>
<gene>
    <name evidence="1" type="ORF">JHL16_15680</name>
</gene>
<keyword evidence="1" id="KW-0645">Protease</keyword>
<name>A0ACC5R5D4_9HYPH</name>
<protein>
    <submittedName>
        <fullName evidence="1">Matrixin family metalloprotease</fullName>
    </submittedName>
</protein>